<sequence>MVRGRGEWTQAKFERYRKEGRGRGSGKDYKPWITIQDFPSKGRSSRTPGWKSNRVHHFLSDQEKRLFYLFEWSDVVTDTREQFPLDDLDLAMSIATEMGIKYPVDLQSGTPYVLTTDFMLTVNQNGKQVQIARTVKQSTELEKKRVIEKLELERRYYLAKSIDWGIVTENEIPRLL</sequence>
<dbReference type="Gene3D" id="3.40.1350.10">
    <property type="match status" value="1"/>
</dbReference>
<protein>
    <submittedName>
        <fullName evidence="2">Tn7 transposase TnsA N-terminal domain-containing protein</fullName>
    </submittedName>
</protein>
<feature type="domain" description="TnsA endonuclease N-terminal" evidence="1">
    <location>
        <begin position="74"/>
        <end position="169"/>
    </location>
</feature>
<feature type="non-terminal residue" evidence="2">
    <location>
        <position position="176"/>
    </location>
</feature>
<dbReference type="Proteomes" id="UP000647836">
    <property type="component" value="Unassembled WGS sequence"/>
</dbReference>
<dbReference type="InterPro" id="IPR011335">
    <property type="entry name" value="Restrct_endonuc-II-like"/>
</dbReference>
<dbReference type="CDD" id="cd22362">
    <property type="entry name" value="TnsA_endonuclease-like"/>
    <property type="match status" value="1"/>
</dbReference>
<proteinExistence type="predicted"/>
<organism evidence="2 3">
    <name type="scientific">Nostoc cf. edaphicum LEGE 07299</name>
    <dbReference type="NCBI Taxonomy" id="2777974"/>
    <lineage>
        <taxon>Bacteria</taxon>
        <taxon>Bacillati</taxon>
        <taxon>Cyanobacteriota</taxon>
        <taxon>Cyanophyceae</taxon>
        <taxon>Nostocales</taxon>
        <taxon>Nostocaceae</taxon>
        <taxon>Nostoc</taxon>
    </lineage>
</organism>
<name>A0ABR9U0F5_9NOSO</name>
<dbReference type="EMBL" id="JADEXF010000458">
    <property type="protein sequence ID" value="MBE9106156.1"/>
    <property type="molecule type" value="Genomic_DNA"/>
</dbReference>
<evidence type="ECO:0000259" key="1">
    <source>
        <dbReference type="Pfam" id="PF08722"/>
    </source>
</evidence>
<reference evidence="2 3" key="1">
    <citation type="submission" date="2020-10" db="EMBL/GenBank/DDBJ databases">
        <authorList>
            <person name="Castelo-Branco R."/>
            <person name="Eusebio N."/>
            <person name="Adriana R."/>
            <person name="Vieira A."/>
            <person name="Brugerolle De Fraissinette N."/>
            <person name="Rezende De Castro R."/>
            <person name="Schneider M.P."/>
            <person name="Vasconcelos V."/>
            <person name="Leao P.N."/>
        </authorList>
    </citation>
    <scope>NUCLEOTIDE SEQUENCE [LARGE SCALE GENOMIC DNA]</scope>
    <source>
        <strain evidence="2 3">LEGE 07299</strain>
    </source>
</reference>
<keyword evidence="3" id="KW-1185">Reference proteome</keyword>
<gene>
    <name evidence="2" type="ORF">IQ229_14765</name>
</gene>
<dbReference type="InterPro" id="IPR011856">
    <property type="entry name" value="tRNA_endonuc-like_dom_sf"/>
</dbReference>
<evidence type="ECO:0000313" key="2">
    <source>
        <dbReference type="EMBL" id="MBE9106156.1"/>
    </source>
</evidence>
<dbReference type="Pfam" id="PF08722">
    <property type="entry name" value="Tn7_TnsA-like_N"/>
    <property type="match status" value="1"/>
</dbReference>
<accession>A0ABR9U0F5</accession>
<comment type="caution">
    <text evidence="2">The sequence shown here is derived from an EMBL/GenBank/DDBJ whole genome shotgun (WGS) entry which is preliminary data.</text>
</comment>
<dbReference type="SUPFAM" id="SSF52980">
    <property type="entry name" value="Restriction endonuclease-like"/>
    <property type="match status" value="1"/>
</dbReference>
<dbReference type="RefSeq" id="WP_194044871.1">
    <property type="nucleotide sequence ID" value="NZ_JADEXF010000458.1"/>
</dbReference>
<dbReference type="InterPro" id="IPR014833">
    <property type="entry name" value="TnsA_N"/>
</dbReference>
<evidence type="ECO:0000313" key="3">
    <source>
        <dbReference type="Proteomes" id="UP000647836"/>
    </source>
</evidence>